<comment type="subcellular location">
    <subcellularLocation>
        <location evidence="2">Secreted</location>
    </subcellularLocation>
</comment>
<evidence type="ECO:0000256" key="2">
    <source>
        <dbReference type="ARBA" id="ARBA00004613"/>
    </source>
</evidence>
<dbReference type="GO" id="GO:0005615">
    <property type="term" value="C:extracellular space"/>
    <property type="evidence" value="ECO:0007669"/>
    <property type="project" value="InterPro"/>
</dbReference>
<dbReference type="InterPro" id="IPR011049">
    <property type="entry name" value="Serralysin-like_metalloprot_C"/>
</dbReference>
<dbReference type="Gene3D" id="2.60.120.380">
    <property type="match status" value="1"/>
</dbReference>
<gene>
    <name evidence="7" type="ORF">GGR17_001506</name>
</gene>
<sequence>MCTTCAMLRAHSEPCPYDTASAAINAYDDSIGLTELADAAAGSQTAYSLAADQVFHGTLSDSADTDWVAVTLVAGESYVVDLYGEGSTGAVVDPLLKIHAGNGSLLLQNDDSGVSANSQLTFTPTSSGTYYLAAQSHYTSSASISDTGGYALALRQVAAPDTAEILSASDIAEYLTTGYWLDAGRIPHALVPGPANVVSVNLTALSADGQQLARWALDAWADVTGLTFQETTAAADIIYSESGAGGFASSMISGTEILSASVNIGTDMLQTHGTTIDSYSFQAYMHETGHALGLGHAGYYNTAADYGVDNEYANDSWQMSLMSYFSQSDNTDVDASKAFAVTPMMADIIAAQAIYGEGNAHAGNTRYGHNSNAGGYLETLFDVIVDGGSSRFVDGNTPVAVTLYDSGGIDKIDLRPDQFDQSVDLRAGGISDVMGLRGNLLIAEGTVIEKFIAGAGNDRVQGNGAANRLAGQEGRDKLLGAGGKDTLLGNAGRDKLLGGAGGDTLSGGSHNDRLNGQAGNDTLTGGKGRDVFIFNAGHDTITDFRSGRDSILLDDGFWTADLGARDVVDHFASIVAGDAVFAFDDGSTLTVQNVAALDQLYTDIAFA</sequence>
<reference evidence="7" key="1">
    <citation type="submission" date="2020-08" db="EMBL/GenBank/DDBJ databases">
        <title>Genomic Encyclopedia of Type Strains, Phase IV (KMG-IV): sequencing the most valuable type-strain genomes for metagenomic binning, comparative biology and taxonomic classification.</title>
        <authorList>
            <person name="Goeker M."/>
        </authorList>
    </citation>
    <scope>NUCLEOTIDE SEQUENCE [LARGE SCALE GENOMIC DNA]</scope>
    <source>
        <strain evidence="7">DSM 105040</strain>
    </source>
</reference>
<dbReference type="SMART" id="SM00235">
    <property type="entry name" value="ZnMc"/>
    <property type="match status" value="1"/>
</dbReference>
<dbReference type="InterPro" id="IPR001343">
    <property type="entry name" value="Hemolysn_Ca-bd"/>
</dbReference>
<dbReference type="InterPro" id="IPR018511">
    <property type="entry name" value="Hemolysin-typ_Ca-bd_CS"/>
</dbReference>
<dbReference type="PRINTS" id="PR00313">
    <property type="entry name" value="CABNDNGRPT"/>
</dbReference>
<feature type="domain" description="Peptidase metallopeptidase" evidence="6">
    <location>
        <begin position="182"/>
        <end position="327"/>
    </location>
</feature>
<dbReference type="PANTHER" id="PTHR38340:SF1">
    <property type="entry name" value="S-LAYER PROTEIN"/>
    <property type="match status" value="1"/>
</dbReference>
<dbReference type="Pfam" id="PF04151">
    <property type="entry name" value="PPC"/>
    <property type="match status" value="1"/>
</dbReference>
<evidence type="ECO:0000256" key="5">
    <source>
        <dbReference type="ARBA" id="ARBA00022737"/>
    </source>
</evidence>
<dbReference type="InterPro" id="IPR006026">
    <property type="entry name" value="Peptidase_Metallo"/>
</dbReference>
<evidence type="ECO:0000256" key="1">
    <source>
        <dbReference type="ARBA" id="ARBA00001913"/>
    </source>
</evidence>
<organism evidence="7 8">
    <name type="scientific">Actibacterium naphthalenivorans</name>
    <dbReference type="NCBI Taxonomy" id="1614693"/>
    <lineage>
        <taxon>Bacteria</taxon>
        <taxon>Pseudomonadati</taxon>
        <taxon>Pseudomonadota</taxon>
        <taxon>Alphaproteobacteria</taxon>
        <taxon>Rhodobacterales</taxon>
        <taxon>Roseobacteraceae</taxon>
        <taxon>Actibacterium</taxon>
    </lineage>
</organism>
<dbReference type="CDD" id="cd04277">
    <property type="entry name" value="ZnMc_serralysin_like"/>
    <property type="match status" value="1"/>
</dbReference>
<dbReference type="Pfam" id="PF08548">
    <property type="entry name" value="Peptidase_M10_C"/>
    <property type="match status" value="1"/>
</dbReference>
<dbReference type="AlphaFoldDB" id="A0A840C8F6"/>
<comment type="caution">
    <text evidence="7">The sequence shown here is derived from an EMBL/GenBank/DDBJ whole genome shotgun (WGS) entry which is preliminary data.</text>
</comment>
<dbReference type="SUPFAM" id="SSF51120">
    <property type="entry name" value="beta-Roll"/>
    <property type="match status" value="2"/>
</dbReference>
<evidence type="ECO:0000256" key="4">
    <source>
        <dbReference type="ARBA" id="ARBA00022525"/>
    </source>
</evidence>
<evidence type="ECO:0000259" key="6">
    <source>
        <dbReference type="SMART" id="SM00235"/>
    </source>
</evidence>
<keyword evidence="4" id="KW-0964">Secreted</keyword>
<dbReference type="GO" id="GO:0008237">
    <property type="term" value="F:metallopeptidase activity"/>
    <property type="evidence" value="ECO:0007669"/>
    <property type="project" value="InterPro"/>
</dbReference>
<dbReference type="Pfam" id="PF00353">
    <property type="entry name" value="HemolysinCabind"/>
    <property type="match status" value="2"/>
</dbReference>
<dbReference type="GO" id="GO:0005509">
    <property type="term" value="F:calcium ion binding"/>
    <property type="evidence" value="ECO:0007669"/>
    <property type="project" value="InterPro"/>
</dbReference>
<accession>A0A840C8F6</accession>
<keyword evidence="5" id="KW-0677">Repeat</keyword>
<dbReference type="PROSITE" id="PS00330">
    <property type="entry name" value="HEMOLYSIN_CALCIUM"/>
    <property type="match status" value="2"/>
</dbReference>
<dbReference type="PANTHER" id="PTHR38340">
    <property type="entry name" value="S-LAYER PROTEIN"/>
    <property type="match status" value="1"/>
</dbReference>
<dbReference type="InterPro" id="IPR050557">
    <property type="entry name" value="RTX_toxin/Mannuronan_C5-epim"/>
</dbReference>
<protein>
    <submittedName>
        <fullName evidence="7">Serralysin</fullName>
        <ecNumber evidence="7">3.4.24.40</ecNumber>
    </submittedName>
</protein>
<dbReference type="GO" id="GO:0006508">
    <property type="term" value="P:proteolysis"/>
    <property type="evidence" value="ECO:0007669"/>
    <property type="project" value="InterPro"/>
</dbReference>
<dbReference type="InterPro" id="IPR024079">
    <property type="entry name" value="MetalloPept_cat_dom_sf"/>
</dbReference>
<proteinExistence type="inferred from homology"/>
<dbReference type="EC" id="3.4.24.40" evidence="7"/>
<dbReference type="InterPro" id="IPR013858">
    <property type="entry name" value="Peptidase_M10B_C"/>
</dbReference>
<keyword evidence="7" id="KW-0378">Hydrolase</keyword>
<dbReference type="EMBL" id="JACIEQ010000001">
    <property type="protein sequence ID" value="MBB4021715.1"/>
    <property type="molecule type" value="Genomic_DNA"/>
</dbReference>
<keyword evidence="8" id="KW-1185">Reference proteome</keyword>
<dbReference type="GO" id="GO:0008270">
    <property type="term" value="F:zinc ion binding"/>
    <property type="evidence" value="ECO:0007669"/>
    <property type="project" value="InterPro"/>
</dbReference>
<name>A0A840C8F6_9RHOB</name>
<dbReference type="Gene3D" id="2.150.10.10">
    <property type="entry name" value="Serralysin-like metalloprotease, C-terminal"/>
    <property type="match status" value="2"/>
</dbReference>
<dbReference type="InterPro" id="IPR034033">
    <property type="entry name" value="Serralysin-like"/>
</dbReference>
<comment type="cofactor">
    <cofactor evidence="1">
        <name>Ca(2+)</name>
        <dbReference type="ChEBI" id="CHEBI:29108"/>
    </cofactor>
</comment>
<dbReference type="RefSeq" id="WP_162231839.1">
    <property type="nucleotide sequence ID" value="NZ_JACIEQ010000001.1"/>
</dbReference>
<evidence type="ECO:0000313" key="7">
    <source>
        <dbReference type="EMBL" id="MBB4021715.1"/>
    </source>
</evidence>
<dbReference type="Gene3D" id="3.40.390.10">
    <property type="entry name" value="Collagenase (Catalytic Domain)"/>
    <property type="match status" value="1"/>
</dbReference>
<dbReference type="Proteomes" id="UP000585681">
    <property type="component" value="Unassembled WGS sequence"/>
</dbReference>
<evidence type="ECO:0000313" key="8">
    <source>
        <dbReference type="Proteomes" id="UP000585681"/>
    </source>
</evidence>
<dbReference type="InterPro" id="IPR007280">
    <property type="entry name" value="Peptidase_C_arc/bac"/>
</dbReference>
<dbReference type="SUPFAM" id="SSF55486">
    <property type="entry name" value="Metalloproteases ('zincins'), catalytic domain"/>
    <property type="match status" value="1"/>
</dbReference>
<evidence type="ECO:0000256" key="3">
    <source>
        <dbReference type="ARBA" id="ARBA00009490"/>
    </source>
</evidence>
<comment type="similarity">
    <text evidence="3">Belongs to the peptidase M10B family.</text>
</comment>